<dbReference type="GO" id="GO:0042351">
    <property type="term" value="P:'de novo' GDP-L-fucose biosynthetic process"/>
    <property type="evidence" value="ECO:0007669"/>
    <property type="project" value="TreeGrafter"/>
</dbReference>
<dbReference type="AlphaFoldDB" id="A0AA36H665"/>
<dbReference type="Gene3D" id="3.40.50.720">
    <property type="entry name" value="NAD(P)-binding Rossmann-like Domain"/>
    <property type="match status" value="1"/>
</dbReference>
<dbReference type="Proteomes" id="UP001176961">
    <property type="component" value="Unassembled WGS sequence"/>
</dbReference>
<feature type="compositionally biased region" description="Low complexity" evidence="8">
    <location>
        <begin position="773"/>
        <end position="786"/>
    </location>
</feature>
<gene>
    <name evidence="11" type="ORF">CYNAS_LOCUS16420</name>
</gene>
<dbReference type="EC" id="4.2.1.47" evidence="4"/>
<dbReference type="PANTHER" id="PTHR43715">
    <property type="entry name" value="GDP-MANNOSE 4,6-DEHYDRATASE"/>
    <property type="match status" value="1"/>
</dbReference>
<comment type="pathway">
    <text evidence="2">Nucleotide-sugar biosynthesis; GDP-L-fucose biosynthesis via de novo pathway; GDP-L-fucose from GDP-alpha-D-mannose: step 1/2.</text>
</comment>
<name>A0AA36H665_CYLNA</name>
<evidence type="ECO:0000256" key="4">
    <source>
        <dbReference type="ARBA" id="ARBA00011989"/>
    </source>
</evidence>
<reference evidence="11" key="1">
    <citation type="submission" date="2023-07" db="EMBL/GenBank/DDBJ databases">
        <authorList>
            <consortium name="CYATHOMIX"/>
        </authorList>
    </citation>
    <scope>NUCLEOTIDE SEQUENCE</scope>
    <source>
        <strain evidence="11">N/A</strain>
    </source>
</reference>
<proteinExistence type="inferred from homology"/>
<evidence type="ECO:0000256" key="8">
    <source>
        <dbReference type="SAM" id="MobiDB-lite"/>
    </source>
</evidence>
<evidence type="ECO:0000256" key="2">
    <source>
        <dbReference type="ARBA" id="ARBA00004912"/>
    </source>
</evidence>
<sequence length="805" mass="90426">MLNINSRTKGLEACIRGSEEGTTMASDDEIAAFRARKVALITGISGQDGSYLAELLLSKGYAVHGIIRRSSSFNTARIEHLYSNPVTHRGDSSFALHYGDMTDSSCLIKLITKIQPTEVYHLAAQSHVKVSFDLPEYTAEVDAVGTLRLLDAIHACGLTEKVRFYQASTSELFGKVQEVPQRETTPFYPRSPYAVAKMYAYWIVVNYREAYNMFACNGILFNHESPRRGETFVTRKITRSVAKISLGQQGCVELGNLDSLRDWGHAKEYVEAMWRILQHDKPDDFVIATGRQTTVRDFCNLAFKEIGMELEWEGKGVEEVGKEKGTGTVRVKVNPKYYRPTEVETLLGDPTKAKKELGWEAKITIDKLVKEMVASDIALMTANPMAHLRLNSSVSWKFLAVLREVATQSIRDSQKSMPVMNYAIGDMVRCIWGTKLVEYQARIMDVNRVSGEYYVHYKGWNKRYDEWVTEKCIIGPWKQEQDIPPSTSEVPNVRHSKREKKRKKPVDWSPSHNVPARNEQKPVRKKISQAPSLRSKRSPSVKNSKQASVISSILEDTSDESMTSDEEVDPSTPRSYIDLMARAKKRAERKRERNESPQANAYGLNCRPSQIKTHSNGSCATSRFTAAMVANKHSDACTSFPTVSSTCMECQNFAEIGTDYNYSSLRFQYKASPSSTSRKGQSTAVSNLKRILPSRKPLNFQQRLPLPKFVRNYIPQPKSKLGTRQLVDQPPNLGSPYEYNDEYHLAVSSAKMDSETIISTSSEFSRQEESDSRTTSSSSDPDDATSSLVSLITNADSASTVTIMT</sequence>
<protein>
    <recommendedName>
        <fullName evidence="4">GDP-mannose 4,6-dehydratase</fullName>
        <ecNumber evidence="4">4.2.1.47</ecNumber>
    </recommendedName>
    <alternativeName>
        <fullName evidence="7">GDP-D-mannose dehydratase</fullName>
    </alternativeName>
</protein>
<dbReference type="Gene3D" id="2.30.30.140">
    <property type="match status" value="1"/>
</dbReference>
<dbReference type="CDD" id="cd05260">
    <property type="entry name" value="GDP_MD_SDR_e"/>
    <property type="match status" value="1"/>
</dbReference>
<dbReference type="Pfam" id="PF11717">
    <property type="entry name" value="Tudor-knot"/>
    <property type="match status" value="1"/>
</dbReference>
<dbReference type="InterPro" id="IPR016197">
    <property type="entry name" value="Chromo-like_dom_sf"/>
</dbReference>
<dbReference type="InterPro" id="IPR006368">
    <property type="entry name" value="GDP_Man_deHydtase"/>
</dbReference>
<dbReference type="Pfam" id="PF16363">
    <property type="entry name" value="GDP_Man_Dehyd"/>
    <property type="match status" value="1"/>
</dbReference>
<keyword evidence="6" id="KW-0456">Lyase</keyword>
<dbReference type="InterPro" id="IPR016040">
    <property type="entry name" value="NAD(P)-bd_dom"/>
</dbReference>
<comment type="cofactor">
    <cofactor evidence="1">
        <name>NADP(+)</name>
        <dbReference type="ChEBI" id="CHEBI:58349"/>
    </cofactor>
</comment>
<feature type="domain" description="NAD(P)-binding" evidence="10">
    <location>
        <begin position="40"/>
        <end position="372"/>
    </location>
</feature>
<dbReference type="EMBL" id="CATQJL010000305">
    <property type="protein sequence ID" value="CAJ0604437.1"/>
    <property type="molecule type" value="Genomic_DNA"/>
</dbReference>
<evidence type="ECO:0000256" key="6">
    <source>
        <dbReference type="ARBA" id="ARBA00023239"/>
    </source>
</evidence>
<feature type="domain" description="Tudor-knot" evidence="9">
    <location>
        <begin position="437"/>
        <end position="472"/>
    </location>
</feature>
<feature type="compositionally biased region" description="Acidic residues" evidence="8">
    <location>
        <begin position="556"/>
        <end position="569"/>
    </location>
</feature>
<dbReference type="SUPFAM" id="SSF54160">
    <property type="entry name" value="Chromo domain-like"/>
    <property type="match status" value="1"/>
</dbReference>
<evidence type="ECO:0000256" key="7">
    <source>
        <dbReference type="ARBA" id="ARBA00031085"/>
    </source>
</evidence>
<organism evidence="11 12">
    <name type="scientific">Cylicocyclus nassatus</name>
    <name type="common">Nematode worm</name>
    <dbReference type="NCBI Taxonomy" id="53992"/>
    <lineage>
        <taxon>Eukaryota</taxon>
        <taxon>Metazoa</taxon>
        <taxon>Ecdysozoa</taxon>
        <taxon>Nematoda</taxon>
        <taxon>Chromadorea</taxon>
        <taxon>Rhabditida</taxon>
        <taxon>Rhabditina</taxon>
        <taxon>Rhabditomorpha</taxon>
        <taxon>Strongyloidea</taxon>
        <taxon>Strongylidae</taxon>
        <taxon>Cylicocyclus</taxon>
    </lineage>
</organism>
<evidence type="ECO:0000256" key="5">
    <source>
        <dbReference type="ARBA" id="ARBA00022857"/>
    </source>
</evidence>
<keyword evidence="5" id="KW-0521">NADP</keyword>
<dbReference type="FunFam" id="3.40.50.720:FF:000924">
    <property type="entry name" value="GDP-mannose 4,6 dehydratase"/>
    <property type="match status" value="1"/>
</dbReference>
<feature type="region of interest" description="Disordered" evidence="8">
    <location>
        <begin position="759"/>
        <end position="786"/>
    </location>
</feature>
<dbReference type="SUPFAM" id="SSF51735">
    <property type="entry name" value="NAD(P)-binding Rossmann-fold domains"/>
    <property type="match status" value="1"/>
</dbReference>
<comment type="similarity">
    <text evidence="3">Belongs to the NAD(P)-dependent epimerase/dehydratase family. GDP-mannose 4,6-dehydratase subfamily.</text>
</comment>
<evidence type="ECO:0000313" key="11">
    <source>
        <dbReference type="EMBL" id="CAJ0604437.1"/>
    </source>
</evidence>
<evidence type="ECO:0000259" key="10">
    <source>
        <dbReference type="Pfam" id="PF16363"/>
    </source>
</evidence>
<comment type="caution">
    <text evidence="11">The sequence shown here is derived from an EMBL/GenBank/DDBJ whole genome shotgun (WGS) entry which is preliminary data.</text>
</comment>
<feature type="region of interest" description="Disordered" evidence="8">
    <location>
        <begin position="479"/>
        <end position="608"/>
    </location>
</feature>
<accession>A0AA36H665</accession>
<evidence type="ECO:0000313" key="12">
    <source>
        <dbReference type="Proteomes" id="UP001176961"/>
    </source>
</evidence>
<dbReference type="Gene3D" id="3.90.25.10">
    <property type="entry name" value="UDP-galactose 4-epimerase, domain 1"/>
    <property type="match status" value="1"/>
</dbReference>
<dbReference type="HAMAP" id="MF_00955">
    <property type="entry name" value="GDP_Man_dehydratase"/>
    <property type="match status" value="1"/>
</dbReference>
<dbReference type="NCBIfam" id="TIGR01472">
    <property type="entry name" value="gmd"/>
    <property type="match status" value="1"/>
</dbReference>
<dbReference type="PANTHER" id="PTHR43715:SF1">
    <property type="entry name" value="GDP-MANNOSE 4,6 DEHYDRATASE"/>
    <property type="match status" value="1"/>
</dbReference>
<feature type="compositionally biased region" description="Basic residues" evidence="8">
    <location>
        <begin position="494"/>
        <end position="504"/>
    </location>
</feature>
<evidence type="ECO:0000259" key="9">
    <source>
        <dbReference type="Pfam" id="PF11717"/>
    </source>
</evidence>
<dbReference type="InterPro" id="IPR025995">
    <property type="entry name" value="Tudor-knot"/>
</dbReference>
<keyword evidence="12" id="KW-1185">Reference proteome</keyword>
<feature type="compositionally biased region" description="Polar residues" evidence="8">
    <location>
        <begin position="540"/>
        <end position="555"/>
    </location>
</feature>
<evidence type="ECO:0000256" key="3">
    <source>
        <dbReference type="ARBA" id="ARBA00009263"/>
    </source>
</evidence>
<evidence type="ECO:0000256" key="1">
    <source>
        <dbReference type="ARBA" id="ARBA00001937"/>
    </source>
</evidence>
<dbReference type="GO" id="GO:0008446">
    <property type="term" value="F:GDP-mannose 4,6-dehydratase activity"/>
    <property type="evidence" value="ECO:0007669"/>
    <property type="project" value="UniProtKB-EC"/>
</dbReference>
<dbReference type="InterPro" id="IPR036291">
    <property type="entry name" value="NAD(P)-bd_dom_sf"/>
</dbReference>